<dbReference type="InterPro" id="IPR036388">
    <property type="entry name" value="WH-like_DNA-bd_sf"/>
</dbReference>
<comment type="caution">
    <text evidence="5">The sequence shown here is derived from an EMBL/GenBank/DDBJ whole genome shotgun (WGS) entry which is preliminary data.</text>
</comment>
<feature type="domain" description="HTH gntR-type" evidence="4">
    <location>
        <begin position="35"/>
        <end position="102"/>
    </location>
</feature>
<keyword evidence="6" id="KW-1185">Reference proteome</keyword>
<dbReference type="RefSeq" id="WP_246359576.1">
    <property type="nucleotide sequence ID" value="NZ_JACIJJ010000005.1"/>
</dbReference>
<dbReference type="GO" id="GO:0003700">
    <property type="term" value="F:DNA-binding transcription factor activity"/>
    <property type="evidence" value="ECO:0007669"/>
    <property type="project" value="InterPro"/>
</dbReference>
<gene>
    <name evidence="5" type="ORF">FHR19_003182</name>
</gene>
<dbReference type="EMBL" id="JACIJJ010000005">
    <property type="protein sequence ID" value="MBB5699808.1"/>
    <property type="molecule type" value="Genomic_DNA"/>
</dbReference>
<organism evidence="5 6">
    <name type="scientific">Sphingomonas yantingensis</name>
    <dbReference type="NCBI Taxonomy" id="1241761"/>
    <lineage>
        <taxon>Bacteria</taxon>
        <taxon>Pseudomonadati</taxon>
        <taxon>Pseudomonadota</taxon>
        <taxon>Alphaproteobacteria</taxon>
        <taxon>Sphingomonadales</taxon>
        <taxon>Sphingomonadaceae</taxon>
        <taxon>Sphingomonas</taxon>
    </lineage>
</organism>
<dbReference type="InterPro" id="IPR000524">
    <property type="entry name" value="Tscrpt_reg_HTH_GntR"/>
</dbReference>
<dbReference type="Pfam" id="PF07729">
    <property type="entry name" value="FCD"/>
    <property type="match status" value="1"/>
</dbReference>
<evidence type="ECO:0000313" key="6">
    <source>
        <dbReference type="Proteomes" id="UP000557739"/>
    </source>
</evidence>
<keyword evidence="1" id="KW-0805">Transcription regulation</keyword>
<evidence type="ECO:0000256" key="3">
    <source>
        <dbReference type="ARBA" id="ARBA00023163"/>
    </source>
</evidence>
<accession>A0A7W9EJ32</accession>
<sequence>MTMGETTMRHLLNDNATLAEGAAPRPRTSRPAAAPTMVQQAYDHLLTALMTLQIAPGERIAIDQVARRLNISQTPIREALSQLEAEKLVHKMPNVGYRASAQMTREEVRDLYTLRQLIEPYAAARAAEAMTKDAVEELEAIDQAMSGVEDGAAGGYSRFAEADDQLHRLIAALSGNRLIADTVERLHAHLHIFRALYSTNAPTEAAAEHRAIIDALIARDGAAASEAVRTHLERSQQRMDRVLASG</sequence>
<dbReference type="Pfam" id="PF00392">
    <property type="entry name" value="GntR"/>
    <property type="match status" value="1"/>
</dbReference>
<proteinExistence type="predicted"/>
<evidence type="ECO:0000256" key="2">
    <source>
        <dbReference type="ARBA" id="ARBA00023125"/>
    </source>
</evidence>
<dbReference type="SMART" id="SM00895">
    <property type="entry name" value="FCD"/>
    <property type="match status" value="1"/>
</dbReference>
<dbReference type="PROSITE" id="PS50949">
    <property type="entry name" value="HTH_GNTR"/>
    <property type="match status" value="1"/>
</dbReference>
<dbReference type="InterPro" id="IPR011711">
    <property type="entry name" value="GntR_C"/>
</dbReference>
<dbReference type="SUPFAM" id="SSF48008">
    <property type="entry name" value="GntR ligand-binding domain-like"/>
    <property type="match status" value="1"/>
</dbReference>
<dbReference type="PANTHER" id="PTHR43537">
    <property type="entry name" value="TRANSCRIPTIONAL REGULATOR, GNTR FAMILY"/>
    <property type="match status" value="1"/>
</dbReference>
<dbReference type="SUPFAM" id="SSF46785">
    <property type="entry name" value="Winged helix' DNA-binding domain"/>
    <property type="match status" value="1"/>
</dbReference>
<dbReference type="Proteomes" id="UP000557739">
    <property type="component" value="Unassembled WGS sequence"/>
</dbReference>
<dbReference type="Gene3D" id="1.10.10.10">
    <property type="entry name" value="Winged helix-like DNA-binding domain superfamily/Winged helix DNA-binding domain"/>
    <property type="match status" value="1"/>
</dbReference>
<dbReference type="GO" id="GO:0003677">
    <property type="term" value="F:DNA binding"/>
    <property type="evidence" value="ECO:0007669"/>
    <property type="project" value="UniProtKB-KW"/>
</dbReference>
<protein>
    <submittedName>
        <fullName evidence="5">DNA-binding GntR family transcriptional regulator</fullName>
    </submittedName>
</protein>
<evidence type="ECO:0000259" key="4">
    <source>
        <dbReference type="PROSITE" id="PS50949"/>
    </source>
</evidence>
<reference evidence="5 6" key="1">
    <citation type="submission" date="2020-08" db="EMBL/GenBank/DDBJ databases">
        <title>Genomic Encyclopedia of Type Strains, Phase IV (KMG-IV): sequencing the most valuable type-strain genomes for metagenomic binning, comparative biology and taxonomic classification.</title>
        <authorList>
            <person name="Goeker M."/>
        </authorList>
    </citation>
    <scope>NUCLEOTIDE SEQUENCE [LARGE SCALE GENOMIC DNA]</scope>
    <source>
        <strain evidence="5 6">DSM 27244</strain>
    </source>
</reference>
<dbReference type="Gene3D" id="1.20.120.530">
    <property type="entry name" value="GntR ligand-binding domain-like"/>
    <property type="match status" value="1"/>
</dbReference>
<name>A0A7W9EJ32_9SPHN</name>
<evidence type="ECO:0000256" key="1">
    <source>
        <dbReference type="ARBA" id="ARBA00023015"/>
    </source>
</evidence>
<keyword evidence="3" id="KW-0804">Transcription</keyword>
<dbReference type="InterPro" id="IPR008920">
    <property type="entry name" value="TF_FadR/GntR_C"/>
</dbReference>
<evidence type="ECO:0000313" key="5">
    <source>
        <dbReference type="EMBL" id="MBB5699808.1"/>
    </source>
</evidence>
<dbReference type="AlphaFoldDB" id="A0A7W9EJ32"/>
<keyword evidence="2 5" id="KW-0238">DNA-binding</keyword>
<dbReference type="SMART" id="SM00345">
    <property type="entry name" value="HTH_GNTR"/>
    <property type="match status" value="1"/>
</dbReference>
<dbReference type="InterPro" id="IPR036390">
    <property type="entry name" value="WH_DNA-bd_sf"/>
</dbReference>
<dbReference type="PANTHER" id="PTHR43537:SF24">
    <property type="entry name" value="GLUCONATE OPERON TRANSCRIPTIONAL REPRESSOR"/>
    <property type="match status" value="1"/>
</dbReference>